<accession>A0A9D0YWE7</accession>
<gene>
    <name evidence="1" type="ORF">IAA66_01060</name>
</gene>
<reference evidence="1" key="2">
    <citation type="journal article" date="2021" name="PeerJ">
        <title>Extensive microbial diversity within the chicken gut microbiome revealed by metagenomics and culture.</title>
        <authorList>
            <person name="Gilroy R."/>
            <person name="Ravi A."/>
            <person name="Getino M."/>
            <person name="Pursley I."/>
            <person name="Horton D.L."/>
            <person name="Alikhan N.F."/>
            <person name="Baker D."/>
            <person name="Gharbi K."/>
            <person name="Hall N."/>
            <person name="Watson M."/>
            <person name="Adriaenssens E.M."/>
            <person name="Foster-Nyarko E."/>
            <person name="Jarju S."/>
            <person name="Secka A."/>
            <person name="Antonio M."/>
            <person name="Oren A."/>
            <person name="Chaudhuri R.R."/>
            <person name="La Ragione R."/>
            <person name="Hildebrand F."/>
            <person name="Pallen M.J."/>
        </authorList>
    </citation>
    <scope>NUCLEOTIDE SEQUENCE</scope>
    <source>
        <strain evidence="1">ChiHile30-977</strain>
    </source>
</reference>
<comment type="caution">
    <text evidence="1">The sequence shown here is derived from an EMBL/GenBank/DDBJ whole genome shotgun (WGS) entry which is preliminary data.</text>
</comment>
<evidence type="ECO:0000313" key="1">
    <source>
        <dbReference type="EMBL" id="HIQ62160.1"/>
    </source>
</evidence>
<organism evidence="1 2">
    <name type="scientific">Candidatus Avichristensenella intestinipullorum</name>
    <dbReference type="NCBI Taxonomy" id="2840693"/>
    <lineage>
        <taxon>Bacteria</taxon>
        <taxon>Bacillati</taxon>
        <taxon>Bacillota</taxon>
        <taxon>Clostridia</taxon>
        <taxon>Candidatus Avichristensenella</taxon>
    </lineage>
</organism>
<dbReference type="Proteomes" id="UP000886819">
    <property type="component" value="Unassembled WGS sequence"/>
</dbReference>
<proteinExistence type="predicted"/>
<reference evidence="1" key="1">
    <citation type="submission" date="2020-10" db="EMBL/GenBank/DDBJ databases">
        <authorList>
            <person name="Gilroy R."/>
        </authorList>
    </citation>
    <scope>NUCLEOTIDE SEQUENCE</scope>
    <source>
        <strain evidence="1">ChiHile30-977</strain>
    </source>
</reference>
<evidence type="ECO:0000313" key="2">
    <source>
        <dbReference type="Proteomes" id="UP000886819"/>
    </source>
</evidence>
<name>A0A9D0YWE7_9FIRM</name>
<dbReference type="EMBL" id="DVFI01000013">
    <property type="protein sequence ID" value="HIQ62160.1"/>
    <property type="molecule type" value="Genomic_DNA"/>
</dbReference>
<protein>
    <submittedName>
        <fullName evidence="1">Uncharacterized protein</fullName>
    </submittedName>
</protein>
<sequence length="278" mass="31284">MACYQQVGWGVYADAAFLDEEGGIWHYENEMGLPREDAERLELLGKTEDVEHVGQLDKRRVEEIRSLIAAIQPEEVKRGPGHILDYGLDTYSAIRYGDGGEAEIICLAKWGDWTYENTDINARAVYLALFTEVLGNDLDSDEYEFLYQPTPFERMSLTDFCGVEKNIFEDATVAVRENGTERTLEGTEAEEKLAWLQSLAVTGKRSALKPEGGETTYLLVTPEGAEAEFVFSDSLLARPDGMYTVEALSTEELEKLEDLKNAQDAIDRTREGIKKRTE</sequence>
<dbReference type="AlphaFoldDB" id="A0A9D0YWE7"/>